<feature type="compositionally biased region" description="Pro residues" evidence="1">
    <location>
        <begin position="45"/>
        <end position="60"/>
    </location>
</feature>
<sequence length="75" mass="8537">MRADNIWVFNYTNDDDLQVNTHIENAIATTLHHIRFSTNRMPPKFDLPPPILPHPTPPTAVPRLWTPPGQNNSAN</sequence>
<comment type="caution">
    <text evidence="2">The sequence shown here is derived from an EMBL/GenBank/DDBJ whole genome shotgun (WGS) entry which is preliminary data.</text>
</comment>
<feature type="region of interest" description="Disordered" evidence="1">
    <location>
        <begin position="45"/>
        <end position="75"/>
    </location>
</feature>
<evidence type="ECO:0000256" key="1">
    <source>
        <dbReference type="SAM" id="MobiDB-lite"/>
    </source>
</evidence>
<proteinExistence type="predicted"/>
<protein>
    <submittedName>
        <fullName evidence="2">Uncharacterized protein</fullName>
    </submittedName>
</protein>
<gene>
    <name evidence="2" type="ORF">M501DRAFT_1001369</name>
</gene>
<reference evidence="2" key="1">
    <citation type="journal article" date="2020" name="Stud. Mycol.">
        <title>101 Dothideomycetes genomes: a test case for predicting lifestyles and emergence of pathogens.</title>
        <authorList>
            <person name="Haridas S."/>
            <person name="Albert R."/>
            <person name="Binder M."/>
            <person name="Bloem J."/>
            <person name="Labutti K."/>
            <person name="Salamov A."/>
            <person name="Andreopoulos B."/>
            <person name="Baker S."/>
            <person name="Barry K."/>
            <person name="Bills G."/>
            <person name="Bluhm B."/>
            <person name="Cannon C."/>
            <person name="Castanera R."/>
            <person name="Culley D."/>
            <person name="Daum C."/>
            <person name="Ezra D."/>
            <person name="Gonzalez J."/>
            <person name="Henrissat B."/>
            <person name="Kuo A."/>
            <person name="Liang C."/>
            <person name="Lipzen A."/>
            <person name="Lutzoni F."/>
            <person name="Magnuson J."/>
            <person name="Mondo S."/>
            <person name="Nolan M."/>
            <person name="Ohm R."/>
            <person name="Pangilinan J."/>
            <person name="Park H.-J."/>
            <person name="Ramirez L."/>
            <person name="Alfaro M."/>
            <person name="Sun H."/>
            <person name="Tritt A."/>
            <person name="Yoshinaga Y."/>
            <person name="Zwiers L.-H."/>
            <person name="Turgeon B."/>
            <person name="Goodwin S."/>
            <person name="Spatafora J."/>
            <person name="Crous P."/>
            <person name="Grigoriev I."/>
        </authorList>
    </citation>
    <scope>NUCLEOTIDE SEQUENCE</scope>
    <source>
        <strain evidence="2">CBS 101060</strain>
    </source>
</reference>
<evidence type="ECO:0000313" key="3">
    <source>
        <dbReference type="Proteomes" id="UP000799429"/>
    </source>
</evidence>
<evidence type="ECO:0000313" key="2">
    <source>
        <dbReference type="EMBL" id="KAF2834272.1"/>
    </source>
</evidence>
<dbReference type="Proteomes" id="UP000799429">
    <property type="component" value="Unassembled WGS sequence"/>
</dbReference>
<accession>A0A9P4S0T5</accession>
<dbReference type="EMBL" id="MU006122">
    <property type="protein sequence ID" value="KAF2834272.1"/>
    <property type="molecule type" value="Genomic_DNA"/>
</dbReference>
<organism evidence="2 3">
    <name type="scientific">Patellaria atrata CBS 101060</name>
    <dbReference type="NCBI Taxonomy" id="1346257"/>
    <lineage>
        <taxon>Eukaryota</taxon>
        <taxon>Fungi</taxon>
        <taxon>Dikarya</taxon>
        <taxon>Ascomycota</taxon>
        <taxon>Pezizomycotina</taxon>
        <taxon>Dothideomycetes</taxon>
        <taxon>Dothideomycetes incertae sedis</taxon>
        <taxon>Patellariales</taxon>
        <taxon>Patellariaceae</taxon>
        <taxon>Patellaria</taxon>
    </lineage>
</organism>
<keyword evidence="3" id="KW-1185">Reference proteome</keyword>
<dbReference type="AlphaFoldDB" id="A0A9P4S0T5"/>
<name>A0A9P4S0T5_9PEZI</name>